<accession>A0AA94JCH4</accession>
<evidence type="ECO:0000256" key="8">
    <source>
        <dbReference type="SAM" id="Coils"/>
    </source>
</evidence>
<organism evidence="11 12">
    <name type="scientific">Idiomarina aquatica</name>
    <dbReference type="NCBI Taxonomy" id="1327752"/>
    <lineage>
        <taxon>Bacteria</taxon>
        <taxon>Pseudomonadati</taxon>
        <taxon>Pseudomonadota</taxon>
        <taxon>Gammaproteobacteria</taxon>
        <taxon>Alteromonadales</taxon>
        <taxon>Idiomarinaceae</taxon>
        <taxon>Idiomarina</taxon>
    </lineage>
</organism>
<dbReference type="Proteomes" id="UP000286680">
    <property type="component" value="Unassembled WGS sequence"/>
</dbReference>
<evidence type="ECO:0000256" key="7">
    <source>
        <dbReference type="ARBA" id="ARBA00023237"/>
    </source>
</evidence>
<feature type="signal peptide" evidence="10">
    <location>
        <begin position="1"/>
        <end position="23"/>
    </location>
</feature>
<dbReference type="Gene3D" id="1.20.1600.10">
    <property type="entry name" value="Outer membrane efflux proteins (OEP)"/>
    <property type="match status" value="1"/>
</dbReference>
<keyword evidence="5" id="KW-0812">Transmembrane</keyword>
<evidence type="ECO:0000256" key="3">
    <source>
        <dbReference type="ARBA" id="ARBA00022448"/>
    </source>
</evidence>
<dbReference type="InterPro" id="IPR010130">
    <property type="entry name" value="T1SS_OMP_TolC"/>
</dbReference>
<comment type="caution">
    <text evidence="11">The sequence shown here is derived from an EMBL/GenBank/DDBJ whole genome shotgun (WGS) entry which is preliminary data.</text>
</comment>
<keyword evidence="4" id="KW-1134">Transmembrane beta strand</keyword>
<dbReference type="InterPro" id="IPR051906">
    <property type="entry name" value="TolC-like"/>
</dbReference>
<dbReference type="SUPFAM" id="SSF56954">
    <property type="entry name" value="Outer membrane efflux proteins (OEP)"/>
    <property type="match status" value="1"/>
</dbReference>
<evidence type="ECO:0000256" key="10">
    <source>
        <dbReference type="SAM" id="SignalP"/>
    </source>
</evidence>
<dbReference type="AlphaFoldDB" id="A0AA94JCH4"/>
<dbReference type="EMBL" id="PIPS01000006">
    <property type="protein sequence ID" value="RUO39690.1"/>
    <property type="molecule type" value="Genomic_DNA"/>
</dbReference>
<name>A0AA94JCH4_9GAMM</name>
<dbReference type="GO" id="GO:1990281">
    <property type="term" value="C:efflux pump complex"/>
    <property type="evidence" value="ECO:0007669"/>
    <property type="project" value="TreeGrafter"/>
</dbReference>
<evidence type="ECO:0000256" key="9">
    <source>
        <dbReference type="SAM" id="MobiDB-lite"/>
    </source>
</evidence>
<proteinExistence type="inferred from homology"/>
<keyword evidence="7" id="KW-0998">Cell outer membrane</keyword>
<evidence type="ECO:0000313" key="11">
    <source>
        <dbReference type="EMBL" id="RUO39690.1"/>
    </source>
</evidence>
<dbReference type="NCBIfam" id="TIGR01844">
    <property type="entry name" value="type_I_sec_TolC"/>
    <property type="match status" value="1"/>
</dbReference>
<dbReference type="GO" id="GO:0009279">
    <property type="term" value="C:cell outer membrane"/>
    <property type="evidence" value="ECO:0007669"/>
    <property type="project" value="UniProtKB-SubCell"/>
</dbReference>
<keyword evidence="3" id="KW-0813">Transport</keyword>
<evidence type="ECO:0000256" key="5">
    <source>
        <dbReference type="ARBA" id="ARBA00022692"/>
    </source>
</evidence>
<evidence type="ECO:0000256" key="6">
    <source>
        <dbReference type="ARBA" id="ARBA00023136"/>
    </source>
</evidence>
<keyword evidence="10" id="KW-0732">Signal</keyword>
<dbReference type="PANTHER" id="PTHR30026">
    <property type="entry name" value="OUTER MEMBRANE PROTEIN TOLC"/>
    <property type="match status" value="1"/>
</dbReference>
<comment type="subcellular location">
    <subcellularLocation>
        <location evidence="1">Cell outer membrane</location>
    </subcellularLocation>
</comment>
<reference evidence="12" key="1">
    <citation type="journal article" date="2018" name="Front. Microbiol.">
        <title>Genome-Based Analysis Reveals the Taxonomy and Diversity of the Family Idiomarinaceae.</title>
        <authorList>
            <person name="Liu Y."/>
            <person name="Lai Q."/>
            <person name="Shao Z."/>
        </authorList>
    </citation>
    <scope>NUCLEOTIDE SEQUENCE [LARGE SCALE GENOMIC DNA]</scope>
    <source>
        <strain evidence="12">SN-14</strain>
    </source>
</reference>
<keyword evidence="6" id="KW-0472">Membrane</keyword>
<dbReference type="InterPro" id="IPR058622">
    <property type="entry name" value="TolC"/>
</dbReference>
<dbReference type="PANTHER" id="PTHR30026:SF20">
    <property type="entry name" value="OUTER MEMBRANE PROTEIN TOLC"/>
    <property type="match status" value="1"/>
</dbReference>
<evidence type="ECO:0000313" key="12">
    <source>
        <dbReference type="Proteomes" id="UP000286680"/>
    </source>
</evidence>
<dbReference type="Pfam" id="PF02321">
    <property type="entry name" value="OEP"/>
    <property type="match status" value="2"/>
</dbReference>
<feature type="chain" id="PRO_5041745245" evidence="10">
    <location>
        <begin position="24"/>
        <end position="463"/>
    </location>
</feature>
<sequence length="463" mass="50820">MKKHLLSATVGLALSAVTFTSSADDLAQIYQLAVQNDPALLRAAAERDAAQKQVDIAESAFWPQLTGQAGYTESTRESYNFDDSSQSYYLADSNTDGWDASITLNQSIFDWSTWKQADIAEKQAYQAEVAYRDAAQSLMLRVVNAYFGALQAQDDLAFAEAEKRAIERQLEQTKQRFSVGLTAITDVHEAQAQYDSAVAAEIQAQNAVDIAFENIREITGQYPNQLAGLQTQSFDPSKPTPEDVRQWVTKAENNNLSLMQSMVAVDIAEQRIKVEQSGHYPTVGLQASYSTGDSETEAEIPGFGTRTSNPPRLDNKSIGISVNVPIFSGYRTTALTEQARDNYVATSQTMVETRRTVERETRNAFYDVTASLSSIRAFEQAVTSAESALKATEAGFEVGTRTIVDVLNSTRNLFNARRNLAEARYGYIRQRLALEQAVGDLTPEDLQGINAALSEQADGTAAD</sequence>
<feature type="region of interest" description="Disordered" evidence="9">
    <location>
        <begin position="285"/>
        <end position="314"/>
    </location>
</feature>
<evidence type="ECO:0000256" key="1">
    <source>
        <dbReference type="ARBA" id="ARBA00004442"/>
    </source>
</evidence>
<gene>
    <name evidence="11" type="ORF">CWE23_13480</name>
</gene>
<dbReference type="GO" id="GO:0015562">
    <property type="term" value="F:efflux transmembrane transporter activity"/>
    <property type="evidence" value="ECO:0007669"/>
    <property type="project" value="InterPro"/>
</dbReference>
<evidence type="ECO:0000256" key="4">
    <source>
        <dbReference type="ARBA" id="ARBA00022452"/>
    </source>
</evidence>
<dbReference type="RefSeq" id="WP_126820512.1">
    <property type="nucleotide sequence ID" value="NZ_PIPS01000006.1"/>
</dbReference>
<dbReference type="NCBIfam" id="NF007002">
    <property type="entry name" value="PRK09465.1"/>
    <property type="match status" value="1"/>
</dbReference>
<dbReference type="GO" id="GO:0015288">
    <property type="term" value="F:porin activity"/>
    <property type="evidence" value="ECO:0007669"/>
    <property type="project" value="TreeGrafter"/>
</dbReference>
<evidence type="ECO:0000256" key="2">
    <source>
        <dbReference type="ARBA" id="ARBA00007613"/>
    </source>
</evidence>
<protein>
    <submittedName>
        <fullName evidence="11">Outer membrane channel protein TolC</fullName>
    </submittedName>
</protein>
<keyword evidence="8" id="KW-0175">Coiled coil</keyword>
<feature type="coiled-coil region" evidence="8">
    <location>
        <begin position="149"/>
        <end position="176"/>
    </location>
</feature>
<keyword evidence="12" id="KW-1185">Reference proteome</keyword>
<comment type="similarity">
    <text evidence="2">Belongs to the outer membrane factor (OMF) (TC 1.B.17) family.</text>
</comment>
<dbReference type="InterPro" id="IPR003423">
    <property type="entry name" value="OMP_efflux"/>
</dbReference>